<dbReference type="RefSeq" id="XP_009152755.1">
    <property type="nucleotide sequence ID" value="XM_009154507.1"/>
</dbReference>
<keyword evidence="2" id="KW-1185">Reference proteome</keyword>
<dbReference type="VEuPathDB" id="FungiDB:HMPREF1120_00508"/>
<reference evidence="1" key="1">
    <citation type="submission" date="2011-07" db="EMBL/GenBank/DDBJ databases">
        <title>The Genome Sequence of Exophiala (Wangiella) dermatitidis NIH/UT8656.</title>
        <authorList>
            <consortium name="The Broad Institute Genome Sequencing Platform"/>
            <person name="Cuomo C."/>
            <person name="Wang Z."/>
            <person name="Hunicke-Smith S."/>
            <person name="Szanislo P.J."/>
            <person name="Earl A."/>
            <person name="Young S.K."/>
            <person name="Zeng Q."/>
            <person name="Gargeya S."/>
            <person name="Fitzgerald M."/>
            <person name="Haas B."/>
            <person name="Abouelleil A."/>
            <person name="Alvarado L."/>
            <person name="Arachchi H.M."/>
            <person name="Berlin A."/>
            <person name="Brown A."/>
            <person name="Chapman S.B."/>
            <person name="Chen Z."/>
            <person name="Dunbar C."/>
            <person name="Freedman E."/>
            <person name="Gearin G."/>
            <person name="Gellesch M."/>
            <person name="Goldberg J."/>
            <person name="Griggs A."/>
            <person name="Gujja S."/>
            <person name="Heiman D."/>
            <person name="Howarth C."/>
            <person name="Larson L."/>
            <person name="Lui A."/>
            <person name="MacDonald P.J.P."/>
            <person name="Montmayeur A."/>
            <person name="Murphy C."/>
            <person name="Neiman D."/>
            <person name="Pearson M."/>
            <person name="Priest M."/>
            <person name="Roberts A."/>
            <person name="Saif S."/>
            <person name="Shea T."/>
            <person name="Shenoy N."/>
            <person name="Sisk P."/>
            <person name="Stolte C."/>
            <person name="Sykes S."/>
            <person name="Wortman J."/>
            <person name="Nusbaum C."/>
            <person name="Birren B."/>
        </authorList>
    </citation>
    <scope>NUCLEOTIDE SEQUENCE</scope>
    <source>
        <strain evidence="1">NIH/UT8656</strain>
    </source>
</reference>
<dbReference type="InParanoid" id="H6BNV9"/>
<evidence type="ECO:0000313" key="2">
    <source>
        <dbReference type="Proteomes" id="UP000007304"/>
    </source>
</evidence>
<evidence type="ECO:0000313" key="1">
    <source>
        <dbReference type="EMBL" id="EHY52294.1"/>
    </source>
</evidence>
<name>H6BNV9_EXODN</name>
<dbReference type="EMBL" id="JH226130">
    <property type="protein sequence ID" value="EHY52294.1"/>
    <property type="molecule type" value="Genomic_DNA"/>
</dbReference>
<gene>
    <name evidence="1" type="ORF">HMPREF1120_00508</name>
</gene>
<dbReference type="AlphaFoldDB" id="H6BNV9"/>
<sequence length="143" mass="15374">MSLSTPAAEASTAFCSGSAMVEPRALHRVSSSASRVVRYGFPSNRALKTLGWYFRGSSNQFSGVDEECRDSGVPSTSNTTTVTRSAPNLIRRIPDRAQCPGRRGPFLAYYQAKSNFISPFSFGQVCSGMNAQTTGTACPEKIC</sequence>
<dbReference type="GeneID" id="20305147"/>
<proteinExistence type="predicted"/>
<protein>
    <submittedName>
        <fullName evidence="1">Uncharacterized protein</fullName>
    </submittedName>
</protein>
<accession>H6BNV9</accession>
<dbReference type="Proteomes" id="UP000007304">
    <property type="component" value="Unassembled WGS sequence"/>
</dbReference>
<organism evidence="1 2">
    <name type="scientific">Exophiala dermatitidis (strain ATCC 34100 / CBS 525.76 / NIH/UT8656)</name>
    <name type="common">Black yeast</name>
    <name type="synonym">Wangiella dermatitidis</name>
    <dbReference type="NCBI Taxonomy" id="858893"/>
    <lineage>
        <taxon>Eukaryota</taxon>
        <taxon>Fungi</taxon>
        <taxon>Dikarya</taxon>
        <taxon>Ascomycota</taxon>
        <taxon>Pezizomycotina</taxon>
        <taxon>Eurotiomycetes</taxon>
        <taxon>Chaetothyriomycetidae</taxon>
        <taxon>Chaetothyriales</taxon>
        <taxon>Herpotrichiellaceae</taxon>
        <taxon>Exophiala</taxon>
    </lineage>
</organism>
<dbReference type="HOGENOM" id="CLU_1806170_0_0_1"/>